<dbReference type="RefSeq" id="WP_111599800.1">
    <property type="nucleotide sequence ID" value="NZ_QLLL01000009.1"/>
</dbReference>
<evidence type="ECO:0000256" key="1">
    <source>
        <dbReference type="SAM" id="SignalP"/>
    </source>
</evidence>
<dbReference type="OrthoDB" id="6025292at2"/>
<evidence type="ECO:0000313" key="3">
    <source>
        <dbReference type="Proteomes" id="UP000249547"/>
    </source>
</evidence>
<comment type="caution">
    <text evidence="2">The sequence shown here is derived from an EMBL/GenBank/DDBJ whole genome shotgun (WGS) entry which is preliminary data.</text>
</comment>
<reference evidence="2 3" key="1">
    <citation type="submission" date="2018-06" db="EMBL/GenBank/DDBJ databases">
        <title>Genomic Encyclopedia of Archaeal and Bacterial Type Strains, Phase II (KMG-II): from individual species to whole genera.</title>
        <authorList>
            <person name="Goeker M."/>
        </authorList>
    </citation>
    <scope>NUCLEOTIDE SEQUENCE [LARGE SCALE GENOMIC DNA]</scope>
    <source>
        <strain evidence="2 3">DSM 23857</strain>
    </source>
</reference>
<accession>A0A327Q7S3</accession>
<organism evidence="2 3">
    <name type="scientific">Chitinophaga skermanii</name>
    <dbReference type="NCBI Taxonomy" id="331697"/>
    <lineage>
        <taxon>Bacteria</taxon>
        <taxon>Pseudomonadati</taxon>
        <taxon>Bacteroidota</taxon>
        <taxon>Chitinophagia</taxon>
        <taxon>Chitinophagales</taxon>
        <taxon>Chitinophagaceae</taxon>
        <taxon>Chitinophaga</taxon>
    </lineage>
</organism>
<protein>
    <submittedName>
        <fullName evidence="2">Uncharacterized protein</fullName>
    </submittedName>
</protein>
<keyword evidence="3" id="KW-1185">Reference proteome</keyword>
<feature type="chain" id="PRO_5016381633" evidence="1">
    <location>
        <begin position="20"/>
        <end position="150"/>
    </location>
</feature>
<gene>
    <name evidence="2" type="ORF">LX64_04400</name>
</gene>
<dbReference type="EMBL" id="QLLL01000009">
    <property type="protein sequence ID" value="RAI99847.1"/>
    <property type="molecule type" value="Genomic_DNA"/>
</dbReference>
<keyword evidence="1" id="KW-0732">Signal</keyword>
<evidence type="ECO:0000313" key="2">
    <source>
        <dbReference type="EMBL" id="RAI99847.1"/>
    </source>
</evidence>
<dbReference type="AlphaFoldDB" id="A0A327Q7S3"/>
<sequence>MKQLFILACSVLFSYNVMAQEQEQLKGYLLTGSVDGKIEITMFLTTEPHPCEPKLVYQGIYKYNKMQAKGDNWLLLNIDYNDNEQFIMAEERFTGVLILKKENGGFSGIWMHPNGTTQKKVELKEKKLTENDKKKYIDVLDKVNYNFRDC</sequence>
<proteinExistence type="predicted"/>
<name>A0A327Q7S3_9BACT</name>
<dbReference type="Proteomes" id="UP000249547">
    <property type="component" value="Unassembled WGS sequence"/>
</dbReference>
<feature type="signal peptide" evidence="1">
    <location>
        <begin position="1"/>
        <end position="19"/>
    </location>
</feature>